<proteinExistence type="predicted"/>
<comment type="caution">
    <text evidence="2">The sequence shown here is derived from an EMBL/GenBank/DDBJ whole genome shotgun (WGS) entry which is preliminary data.</text>
</comment>
<dbReference type="AlphaFoldDB" id="A0A0F9ANC0"/>
<reference evidence="2" key="1">
    <citation type="journal article" date="2015" name="Nature">
        <title>Complex archaea that bridge the gap between prokaryotes and eukaryotes.</title>
        <authorList>
            <person name="Spang A."/>
            <person name="Saw J.H."/>
            <person name="Jorgensen S.L."/>
            <person name="Zaremba-Niedzwiedzka K."/>
            <person name="Martijn J."/>
            <person name="Lind A.E."/>
            <person name="van Eijk R."/>
            <person name="Schleper C."/>
            <person name="Guy L."/>
            <person name="Ettema T.J."/>
        </authorList>
    </citation>
    <scope>NUCLEOTIDE SEQUENCE</scope>
</reference>
<accession>A0A0F9ANC0</accession>
<evidence type="ECO:0000256" key="1">
    <source>
        <dbReference type="SAM" id="Coils"/>
    </source>
</evidence>
<feature type="non-terminal residue" evidence="2">
    <location>
        <position position="1"/>
    </location>
</feature>
<organism evidence="2">
    <name type="scientific">marine sediment metagenome</name>
    <dbReference type="NCBI Taxonomy" id="412755"/>
    <lineage>
        <taxon>unclassified sequences</taxon>
        <taxon>metagenomes</taxon>
        <taxon>ecological metagenomes</taxon>
    </lineage>
</organism>
<keyword evidence="1" id="KW-0175">Coiled coil</keyword>
<protein>
    <submittedName>
        <fullName evidence="2">Uncharacterized protein</fullName>
    </submittedName>
</protein>
<gene>
    <name evidence="2" type="ORF">LCGC14_2891120</name>
</gene>
<dbReference type="EMBL" id="LAZR01056661">
    <property type="protein sequence ID" value="KKK73711.1"/>
    <property type="molecule type" value="Genomic_DNA"/>
</dbReference>
<feature type="coiled-coil region" evidence="1">
    <location>
        <begin position="1"/>
        <end position="41"/>
    </location>
</feature>
<name>A0A0F9ANC0_9ZZZZ</name>
<evidence type="ECO:0000313" key="2">
    <source>
        <dbReference type="EMBL" id="KKK73711.1"/>
    </source>
</evidence>
<sequence length="46" mass="5429">AEEYEQAIKALRNMSSLEEQAKDLERQREEHRKAVAHFMEKEVVNG</sequence>